<dbReference type="Proteomes" id="UP000390335">
    <property type="component" value="Unassembled WGS sequence"/>
</dbReference>
<evidence type="ECO:0000313" key="2">
    <source>
        <dbReference type="Proteomes" id="UP000390335"/>
    </source>
</evidence>
<proteinExistence type="predicted"/>
<comment type="caution">
    <text evidence="1">The sequence shown here is derived from an EMBL/GenBank/DDBJ whole genome shotgun (WGS) entry which is preliminary data.</text>
</comment>
<dbReference type="EMBL" id="BLAJ01000006">
    <property type="protein sequence ID" value="GES52146.1"/>
    <property type="molecule type" value="Genomic_DNA"/>
</dbReference>
<protein>
    <submittedName>
        <fullName evidence="1">Uncharacterized protein</fullName>
    </submittedName>
</protein>
<sequence>MSVIAPTLSHVLQNFERFKAELDSSADLRRRLAYARAWYALQTEDGKWLFAPDAMGAERRNSCNPG</sequence>
<reference evidence="1 2" key="1">
    <citation type="journal article" date="2020" name="Genome Biol. Evol.">
        <title>Rhizobium dioscoreae sp. nov., a plant growth-promoting bacterium isolated from yam (Dioscorea species).</title>
        <authorList>
            <person name="Ouyabe M."/>
            <person name="Tanaka N."/>
            <person name="Shiwa Y."/>
            <person name="Fujita N."/>
            <person name="Kikuno H."/>
            <person name="Babil P."/>
            <person name="Shiwachi H."/>
        </authorList>
    </citation>
    <scope>NUCLEOTIDE SEQUENCE [LARGE SCALE GENOMIC DNA]</scope>
    <source>
        <strain evidence="1 2">S-93</strain>
    </source>
</reference>
<name>A0ABQ0ZA07_9HYPH</name>
<keyword evidence="2" id="KW-1185">Reference proteome</keyword>
<organism evidence="1 2">
    <name type="scientific">Rhizobium dioscoreae</name>
    <dbReference type="NCBI Taxonomy" id="2653122"/>
    <lineage>
        <taxon>Bacteria</taxon>
        <taxon>Pseudomonadati</taxon>
        <taxon>Pseudomonadota</taxon>
        <taxon>Alphaproteobacteria</taxon>
        <taxon>Hyphomicrobiales</taxon>
        <taxon>Rhizobiaceae</taxon>
        <taxon>Rhizobium/Agrobacterium group</taxon>
        <taxon>Rhizobium</taxon>
    </lineage>
</organism>
<accession>A0ABQ0ZA07</accession>
<evidence type="ECO:0000313" key="1">
    <source>
        <dbReference type="EMBL" id="GES52146.1"/>
    </source>
</evidence>
<gene>
    <name evidence="1" type="ORF">RsS93_47600</name>
</gene>